<dbReference type="Pfam" id="PF13930">
    <property type="entry name" value="Endonuclea_NS_2"/>
    <property type="match status" value="1"/>
</dbReference>
<feature type="signal peptide" evidence="2">
    <location>
        <begin position="1"/>
        <end position="26"/>
    </location>
</feature>
<evidence type="ECO:0000256" key="1">
    <source>
        <dbReference type="SAM" id="MobiDB-lite"/>
    </source>
</evidence>
<name>A0A3S2U6Q7_9BACI</name>
<proteinExistence type="predicted"/>
<feature type="chain" id="PRO_5039122066" description="Type VII secretion system protein EssD-like domain-containing protein" evidence="2">
    <location>
        <begin position="27"/>
        <end position="311"/>
    </location>
</feature>
<keyword evidence="2" id="KW-0732">Signal</keyword>
<organism evidence="4 5">
    <name type="scientific">Niallia taxi</name>
    <dbReference type="NCBI Taxonomy" id="2499688"/>
    <lineage>
        <taxon>Bacteria</taxon>
        <taxon>Bacillati</taxon>
        <taxon>Bacillota</taxon>
        <taxon>Bacilli</taxon>
        <taxon>Bacillales</taxon>
        <taxon>Bacillaceae</taxon>
        <taxon>Niallia</taxon>
    </lineage>
</organism>
<feature type="region of interest" description="Disordered" evidence="1">
    <location>
        <begin position="243"/>
        <end position="275"/>
    </location>
</feature>
<evidence type="ECO:0000313" key="4">
    <source>
        <dbReference type="EMBL" id="RVT57107.1"/>
    </source>
</evidence>
<dbReference type="GeneID" id="87617533"/>
<dbReference type="PROSITE" id="PS51257">
    <property type="entry name" value="PROKAR_LIPOPROTEIN"/>
    <property type="match status" value="1"/>
</dbReference>
<evidence type="ECO:0000259" key="3">
    <source>
        <dbReference type="Pfam" id="PF13930"/>
    </source>
</evidence>
<dbReference type="RefSeq" id="WP_127742090.1">
    <property type="nucleotide sequence ID" value="NZ_JAMAVA010000002.1"/>
</dbReference>
<comment type="caution">
    <text evidence="4">The sequence shown here is derived from an EMBL/GenBank/DDBJ whole genome shotgun (WGS) entry which is preliminary data.</text>
</comment>
<accession>A0A3S2U6Q7</accession>
<evidence type="ECO:0000313" key="5">
    <source>
        <dbReference type="Proteomes" id="UP000288024"/>
    </source>
</evidence>
<dbReference type="Proteomes" id="UP000288024">
    <property type="component" value="Unassembled WGS sequence"/>
</dbReference>
<sequence>MKKKLNYLILLLTAIFIVGCSNLEDASIKETDLQEVATDNANKNSEKEETVTTAADDTVEKETPTQPIKELFSGYKLIEVDGGDLSGIREPNVVVDIGYGTREYWAFTNKYGQLVRVIADEIILQDDNNEPVLSSGRYYPDEAKVPGVESDVLDEGHIIADSLGGVSNAYNITPQNSTLNRHGDQAYMEDAIRKAGGATNFEAIITYPDTKTQIPSSYQYTYTLLGKEIVDTFDNVNPDEVNASLGLTGSESRDSTSSNTNDGDISSVDTNGNGQVTIKEAKEAGYSMPITRDHWLYPYMHDADNDGLVGE</sequence>
<protein>
    <recommendedName>
        <fullName evidence="3">Type VII secretion system protein EssD-like domain-containing protein</fullName>
    </recommendedName>
</protein>
<feature type="compositionally biased region" description="Polar residues" evidence="1">
    <location>
        <begin position="245"/>
        <end position="275"/>
    </location>
</feature>
<dbReference type="Gene3D" id="3.40.570.10">
    <property type="entry name" value="Extracellular Endonuclease, subunit A"/>
    <property type="match status" value="1"/>
</dbReference>
<dbReference type="AlphaFoldDB" id="A0A3S2U6Q7"/>
<keyword evidence="5" id="KW-1185">Reference proteome</keyword>
<gene>
    <name evidence="4" type="ORF">EM808_25260</name>
</gene>
<reference evidence="4 5" key="1">
    <citation type="submission" date="2019-01" db="EMBL/GenBank/DDBJ databases">
        <title>Bacillus sp. M5HDSG1-1, whole genome shotgun sequence.</title>
        <authorList>
            <person name="Tuo L."/>
        </authorList>
    </citation>
    <scope>NUCLEOTIDE SEQUENCE [LARGE SCALE GENOMIC DNA]</scope>
    <source>
        <strain evidence="4 5">M5HDSG1-1</strain>
    </source>
</reference>
<feature type="domain" description="Type VII secretion system protein EssD-like" evidence="3">
    <location>
        <begin position="153"/>
        <end position="222"/>
    </location>
</feature>
<dbReference type="InterPro" id="IPR044929">
    <property type="entry name" value="DNA/RNA_non-sp_Endonuclease_sf"/>
</dbReference>
<dbReference type="InterPro" id="IPR044927">
    <property type="entry name" value="Endonuclea_NS_2"/>
</dbReference>
<dbReference type="EMBL" id="RZTZ01000019">
    <property type="protein sequence ID" value="RVT57107.1"/>
    <property type="molecule type" value="Genomic_DNA"/>
</dbReference>
<evidence type="ECO:0000256" key="2">
    <source>
        <dbReference type="SAM" id="SignalP"/>
    </source>
</evidence>